<evidence type="ECO:0000256" key="1">
    <source>
        <dbReference type="SAM" id="MobiDB-lite"/>
    </source>
</evidence>
<feature type="compositionally biased region" description="Polar residues" evidence="1">
    <location>
        <begin position="33"/>
        <end position="44"/>
    </location>
</feature>
<dbReference type="Proteomes" id="UP000886998">
    <property type="component" value="Unassembled WGS sequence"/>
</dbReference>
<feature type="region of interest" description="Disordered" evidence="1">
    <location>
        <begin position="1"/>
        <end position="44"/>
    </location>
</feature>
<protein>
    <submittedName>
        <fullName evidence="2">Uncharacterized protein</fullName>
    </submittedName>
</protein>
<keyword evidence="3" id="KW-1185">Reference proteome</keyword>
<name>A0A8X6MFF7_9ARAC</name>
<dbReference type="EMBL" id="BMAV01026127">
    <property type="protein sequence ID" value="GFS47642.1"/>
    <property type="molecule type" value="Genomic_DNA"/>
</dbReference>
<evidence type="ECO:0000313" key="3">
    <source>
        <dbReference type="Proteomes" id="UP000886998"/>
    </source>
</evidence>
<feature type="compositionally biased region" description="Basic residues" evidence="1">
    <location>
        <begin position="1"/>
        <end position="10"/>
    </location>
</feature>
<reference evidence="2" key="1">
    <citation type="submission" date="2020-08" db="EMBL/GenBank/DDBJ databases">
        <title>Multicomponent nature underlies the extraordinary mechanical properties of spider dragline silk.</title>
        <authorList>
            <person name="Kono N."/>
            <person name="Nakamura H."/>
            <person name="Mori M."/>
            <person name="Yoshida Y."/>
            <person name="Ohtoshi R."/>
            <person name="Malay A.D."/>
            <person name="Moran D.A.P."/>
            <person name="Tomita M."/>
            <person name="Numata K."/>
            <person name="Arakawa K."/>
        </authorList>
    </citation>
    <scope>NUCLEOTIDE SEQUENCE</scope>
</reference>
<proteinExistence type="predicted"/>
<comment type="caution">
    <text evidence="2">The sequence shown here is derived from an EMBL/GenBank/DDBJ whole genome shotgun (WGS) entry which is preliminary data.</text>
</comment>
<feature type="compositionally biased region" description="Low complexity" evidence="1">
    <location>
        <begin position="14"/>
        <end position="29"/>
    </location>
</feature>
<dbReference type="AlphaFoldDB" id="A0A8X6MFF7"/>
<gene>
    <name evidence="2" type="ORF">TNIN_198411</name>
</gene>
<accession>A0A8X6MFF7</accession>
<organism evidence="2 3">
    <name type="scientific">Trichonephila inaurata madagascariensis</name>
    <dbReference type="NCBI Taxonomy" id="2747483"/>
    <lineage>
        <taxon>Eukaryota</taxon>
        <taxon>Metazoa</taxon>
        <taxon>Ecdysozoa</taxon>
        <taxon>Arthropoda</taxon>
        <taxon>Chelicerata</taxon>
        <taxon>Arachnida</taxon>
        <taxon>Araneae</taxon>
        <taxon>Araneomorphae</taxon>
        <taxon>Entelegynae</taxon>
        <taxon>Araneoidea</taxon>
        <taxon>Nephilidae</taxon>
        <taxon>Trichonephila</taxon>
        <taxon>Trichonephila inaurata</taxon>
    </lineage>
</organism>
<sequence length="175" mass="19498">MHRVHRHPIPKRNSPPSQASQSPPASSPAVVISTGQDQSTSPTITDAEVEAQEEARTDLDPRLHGYHIQILGQTVRFFFPIPLHIVCPVLCCDHSFRTVKWHTTCSSAKWHLTTFHKIPNLKTEYWYSVCSRRIHGLPAIHPCLKDSLILTDQVTPASAGLVGLQLLCCIQDGPQ</sequence>
<evidence type="ECO:0000313" key="2">
    <source>
        <dbReference type="EMBL" id="GFS47642.1"/>
    </source>
</evidence>